<comment type="caution">
    <text evidence="3">The sequence shown here is derived from an EMBL/GenBank/DDBJ whole genome shotgun (WGS) entry which is preliminary data.</text>
</comment>
<keyword evidence="2" id="KW-0812">Transmembrane</keyword>
<organism evidence="3 4">
    <name type="scientific">Rhodocytophaga aerolata</name>
    <dbReference type="NCBI Taxonomy" id="455078"/>
    <lineage>
        <taxon>Bacteria</taxon>
        <taxon>Pseudomonadati</taxon>
        <taxon>Bacteroidota</taxon>
        <taxon>Cytophagia</taxon>
        <taxon>Cytophagales</taxon>
        <taxon>Rhodocytophagaceae</taxon>
        <taxon>Rhodocytophaga</taxon>
    </lineage>
</organism>
<sequence length="295" mass="33200">MNVSNTNKVIASIIAAVMLALLMTTFITVNKNSQLKEKANQERIQSEKLLSEKLLLTKQIEDFRKEISSLKGINKETDLLLEKANRNLNEKEATINKLSKDASDAKQVKAQLADVKKIRENLLAELKKINTDNTELKASNAELQGKNDELKKAYDNLLAENNTLAHQLREKSFTGTNFKIEVIKGKKDKLTVKAKKTDKIRIEFEVAANTYPIDPTFIHVDLLSPEKTISAGETDVKVENQAPLSASLDKNVSNETPQKIIIEYTPKEKMNLGSYTAIVFHKNTFLGKAQFRLMK</sequence>
<dbReference type="RefSeq" id="WP_302036544.1">
    <property type="nucleotide sequence ID" value="NZ_JAUKPO010000002.1"/>
</dbReference>
<gene>
    <name evidence="3" type="ORF">Q0590_05760</name>
</gene>
<reference evidence="3" key="1">
    <citation type="submission" date="2023-07" db="EMBL/GenBank/DDBJ databases">
        <title>The genome sequence of Rhodocytophaga aerolata KACC 12507.</title>
        <authorList>
            <person name="Zhang X."/>
        </authorList>
    </citation>
    <scope>NUCLEOTIDE SEQUENCE</scope>
    <source>
        <strain evidence="3">KACC 12507</strain>
    </source>
</reference>
<accession>A0ABT8R0X9</accession>
<keyword evidence="2" id="KW-0472">Membrane</keyword>
<name>A0ABT8R0X9_9BACT</name>
<evidence type="ECO:0000256" key="2">
    <source>
        <dbReference type="SAM" id="Phobius"/>
    </source>
</evidence>
<keyword evidence="2" id="KW-1133">Transmembrane helix</keyword>
<evidence type="ECO:0000256" key="1">
    <source>
        <dbReference type="SAM" id="Coils"/>
    </source>
</evidence>
<dbReference type="Proteomes" id="UP001168528">
    <property type="component" value="Unassembled WGS sequence"/>
</dbReference>
<keyword evidence="1" id="KW-0175">Coiled coil</keyword>
<evidence type="ECO:0000313" key="4">
    <source>
        <dbReference type="Proteomes" id="UP001168528"/>
    </source>
</evidence>
<protein>
    <recommendedName>
        <fullName evidence="5">Chromosome partition protein Smc</fullName>
    </recommendedName>
</protein>
<dbReference type="EMBL" id="JAUKPO010000002">
    <property type="protein sequence ID" value="MDO1445745.1"/>
    <property type="molecule type" value="Genomic_DNA"/>
</dbReference>
<feature type="coiled-coil region" evidence="1">
    <location>
        <begin position="32"/>
        <end position="167"/>
    </location>
</feature>
<evidence type="ECO:0000313" key="3">
    <source>
        <dbReference type="EMBL" id="MDO1445745.1"/>
    </source>
</evidence>
<feature type="transmembrane region" description="Helical" evidence="2">
    <location>
        <begin position="9"/>
        <end position="29"/>
    </location>
</feature>
<keyword evidence="4" id="KW-1185">Reference proteome</keyword>
<proteinExistence type="predicted"/>
<evidence type="ECO:0008006" key="5">
    <source>
        <dbReference type="Google" id="ProtNLM"/>
    </source>
</evidence>